<feature type="compositionally biased region" description="Polar residues" evidence="1">
    <location>
        <begin position="96"/>
        <end position="119"/>
    </location>
</feature>
<feature type="compositionally biased region" description="Low complexity" evidence="1">
    <location>
        <begin position="198"/>
        <end position="215"/>
    </location>
</feature>
<accession>A0A0A9AW34</accession>
<organism evidence="2">
    <name type="scientific">Arundo donax</name>
    <name type="common">Giant reed</name>
    <name type="synonym">Donax arundinaceus</name>
    <dbReference type="NCBI Taxonomy" id="35708"/>
    <lineage>
        <taxon>Eukaryota</taxon>
        <taxon>Viridiplantae</taxon>
        <taxon>Streptophyta</taxon>
        <taxon>Embryophyta</taxon>
        <taxon>Tracheophyta</taxon>
        <taxon>Spermatophyta</taxon>
        <taxon>Magnoliopsida</taxon>
        <taxon>Liliopsida</taxon>
        <taxon>Poales</taxon>
        <taxon>Poaceae</taxon>
        <taxon>PACMAD clade</taxon>
        <taxon>Arundinoideae</taxon>
        <taxon>Arundineae</taxon>
        <taxon>Arundo</taxon>
    </lineage>
</organism>
<evidence type="ECO:0000256" key="1">
    <source>
        <dbReference type="SAM" id="MobiDB-lite"/>
    </source>
</evidence>
<feature type="region of interest" description="Disordered" evidence="1">
    <location>
        <begin position="42"/>
        <end position="119"/>
    </location>
</feature>
<reference evidence="2" key="1">
    <citation type="submission" date="2014-09" db="EMBL/GenBank/DDBJ databases">
        <authorList>
            <person name="Magalhaes I.L.F."/>
            <person name="Oliveira U."/>
            <person name="Santos F.R."/>
            <person name="Vidigal T.H.D.A."/>
            <person name="Brescovit A.D."/>
            <person name="Santos A.J."/>
        </authorList>
    </citation>
    <scope>NUCLEOTIDE SEQUENCE</scope>
    <source>
        <tissue evidence="2">Shoot tissue taken approximately 20 cm above the soil surface</tissue>
    </source>
</reference>
<sequence length="228" mass="24250">MSPQQIEAFRWHNAVTTRHINELRVALLKDQISLVEKLVAGAHNHSRQPDEGSRVNKIRNGNQDGYASGNESATEVAGTHSHSRQPGEGSGVNKIRNGNQNGYASGNESATEGDQNDSSNVLVRKARPSSDPVGQLQNQETNELEVQTFVVSGGGVNVTGQTVIKDQSTPIDKLLAVSNNHSRQDGYARGNESANFIDAASPSSSASDVTSAPSESPYPSPSPMLSAY</sequence>
<feature type="region of interest" description="Disordered" evidence="1">
    <location>
        <begin position="198"/>
        <end position="228"/>
    </location>
</feature>
<evidence type="ECO:0000313" key="2">
    <source>
        <dbReference type="EMBL" id="JAD51312.1"/>
    </source>
</evidence>
<dbReference type="AlphaFoldDB" id="A0A0A9AW34"/>
<protein>
    <submittedName>
        <fullName evidence="2">Uncharacterized protein</fullName>
    </submittedName>
</protein>
<proteinExistence type="predicted"/>
<reference evidence="2" key="2">
    <citation type="journal article" date="2015" name="Data Brief">
        <title>Shoot transcriptome of the giant reed, Arundo donax.</title>
        <authorList>
            <person name="Barrero R.A."/>
            <person name="Guerrero F.D."/>
            <person name="Moolhuijzen P."/>
            <person name="Goolsby J.A."/>
            <person name="Tidwell J."/>
            <person name="Bellgard S.E."/>
            <person name="Bellgard M.I."/>
        </authorList>
    </citation>
    <scope>NUCLEOTIDE SEQUENCE</scope>
    <source>
        <tissue evidence="2">Shoot tissue taken approximately 20 cm above the soil surface</tissue>
    </source>
</reference>
<dbReference type="EMBL" id="GBRH01246583">
    <property type="protein sequence ID" value="JAD51312.1"/>
    <property type="molecule type" value="Transcribed_RNA"/>
</dbReference>
<name>A0A0A9AW34_ARUDO</name>
<feature type="compositionally biased region" description="Polar residues" evidence="1">
    <location>
        <begin position="59"/>
        <end position="73"/>
    </location>
</feature>